<feature type="region of interest" description="Disordered" evidence="2">
    <location>
        <begin position="215"/>
        <end position="234"/>
    </location>
</feature>
<dbReference type="STRING" id="765440.A0A0C3G6R4"/>
<dbReference type="Pfam" id="PF03556">
    <property type="entry name" value="Cullin_binding"/>
    <property type="match status" value="1"/>
</dbReference>
<dbReference type="InParanoid" id="A0A0C3G6R4"/>
<reference evidence="5" key="2">
    <citation type="submission" date="2015-01" db="EMBL/GenBank/DDBJ databases">
        <title>Evolutionary Origins and Diversification of the Mycorrhizal Mutualists.</title>
        <authorList>
            <consortium name="DOE Joint Genome Institute"/>
            <consortium name="Mycorrhizal Genomics Consortium"/>
            <person name="Kohler A."/>
            <person name="Kuo A."/>
            <person name="Nagy L.G."/>
            <person name="Floudas D."/>
            <person name="Copeland A."/>
            <person name="Barry K.W."/>
            <person name="Cichocki N."/>
            <person name="Veneault-Fourrey C."/>
            <person name="LaButti K."/>
            <person name="Lindquist E.A."/>
            <person name="Lipzen A."/>
            <person name="Lundell T."/>
            <person name="Morin E."/>
            <person name="Murat C."/>
            <person name="Riley R."/>
            <person name="Ohm R."/>
            <person name="Sun H."/>
            <person name="Tunlid A."/>
            <person name="Henrissat B."/>
            <person name="Grigoriev I.V."/>
            <person name="Hibbett D.S."/>
            <person name="Martin F."/>
        </authorList>
    </citation>
    <scope>NUCLEOTIDE SEQUENCE [LARGE SCALE GENOMIC DNA]</scope>
    <source>
        <strain evidence="5">F 1598</strain>
    </source>
</reference>
<evidence type="ECO:0000259" key="3">
    <source>
        <dbReference type="PROSITE" id="PS51229"/>
    </source>
</evidence>
<feature type="region of interest" description="Disordered" evidence="2">
    <location>
        <begin position="1"/>
        <end position="107"/>
    </location>
</feature>
<dbReference type="Gene3D" id="1.10.238.10">
    <property type="entry name" value="EF-hand"/>
    <property type="match status" value="1"/>
</dbReference>
<dbReference type="InterPro" id="IPR042460">
    <property type="entry name" value="DCN1-like_PONY"/>
</dbReference>
<dbReference type="PANTHER" id="PTHR12281:SF12">
    <property type="entry name" value="DEFECTIVE IN CULLIN NEDDYLATION PROTEIN"/>
    <property type="match status" value="1"/>
</dbReference>
<evidence type="ECO:0000313" key="4">
    <source>
        <dbReference type="EMBL" id="KIM87504.1"/>
    </source>
</evidence>
<sequence>MPPKRKRVDAEPEGETKETTSKPKKATAKRATTSKAKKAPVASLSDEELEDVPTKPLPKKAKATKSSTQEKSNAKASSTRAKTKAATLDDEPVNEDESGPSTVVTSVKEASKPYSPALAVSIFNTYADPDSMATDEPAIGPEGFEKLCNDAQIPLDGPLPLVLAWILDAKEMAKIWKDEWVKATEKLQISTLYSLAIAIRDIEALLLLDKPPLARSGTSSTKKNTGKSKEKEKDPYNRDQYWEYAADKKNAFLKLYGFCFALAKPPQARNIDMETATAFWSVLLIPRYPIMKDVTEFINEKGTYKGANKDLWNMMLEFCQTVKPSLEDYEADGAWPTLLDDFVTWKKSKTSAGNGNA</sequence>
<comment type="function">
    <text evidence="1">Neddylation of cullins play an essential role in the regulation of SCF-type complexes activity.</text>
</comment>
<dbReference type="EMBL" id="KN832979">
    <property type="protein sequence ID" value="KIM87504.1"/>
    <property type="molecule type" value="Genomic_DNA"/>
</dbReference>
<organism evidence="4 5">
    <name type="scientific">Piloderma croceum (strain F 1598)</name>
    <dbReference type="NCBI Taxonomy" id="765440"/>
    <lineage>
        <taxon>Eukaryota</taxon>
        <taxon>Fungi</taxon>
        <taxon>Dikarya</taxon>
        <taxon>Basidiomycota</taxon>
        <taxon>Agaricomycotina</taxon>
        <taxon>Agaricomycetes</taxon>
        <taxon>Agaricomycetidae</taxon>
        <taxon>Atheliales</taxon>
        <taxon>Atheliaceae</taxon>
        <taxon>Piloderma</taxon>
    </lineage>
</organism>
<dbReference type="PANTHER" id="PTHR12281">
    <property type="entry name" value="RP42 RELATED"/>
    <property type="match status" value="1"/>
</dbReference>
<feature type="compositionally biased region" description="Basic and acidic residues" evidence="2">
    <location>
        <begin position="8"/>
        <end position="21"/>
    </location>
</feature>
<feature type="compositionally biased region" description="Low complexity" evidence="2">
    <location>
        <begin position="64"/>
        <end position="86"/>
    </location>
</feature>
<dbReference type="InterPro" id="IPR005176">
    <property type="entry name" value="PONY_dom"/>
</dbReference>
<protein>
    <recommendedName>
        <fullName evidence="1">Defective in cullin neddylation protein</fullName>
    </recommendedName>
</protein>
<dbReference type="GO" id="GO:0097602">
    <property type="term" value="F:cullin family protein binding"/>
    <property type="evidence" value="ECO:0007669"/>
    <property type="project" value="TreeGrafter"/>
</dbReference>
<dbReference type="InterPro" id="IPR014764">
    <property type="entry name" value="DCN-prot"/>
</dbReference>
<gene>
    <name evidence="4" type="ORF">PILCRDRAFT_815029</name>
</gene>
<dbReference type="GO" id="GO:0000151">
    <property type="term" value="C:ubiquitin ligase complex"/>
    <property type="evidence" value="ECO:0007669"/>
    <property type="project" value="TreeGrafter"/>
</dbReference>
<dbReference type="OrthoDB" id="27198at2759"/>
<keyword evidence="5" id="KW-1185">Reference proteome</keyword>
<name>A0A0C3G6R4_PILCF</name>
<dbReference type="PROSITE" id="PS51229">
    <property type="entry name" value="DCUN1"/>
    <property type="match status" value="1"/>
</dbReference>
<evidence type="ECO:0000256" key="1">
    <source>
        <dbReference type="RuleBase" id="RU410713"/>
    </source>
</evidence>
<feature type="domain" description="DCUN1" evidence="3">
    <location>
        <begin position="114"/>
        <end position="347"/>
    </location>
</feature>
<evidence type="ECO:0000256" key="2">
    <source>
        <dbReference type="SAM" id="MobiDB-lite"/>
    </source>
</evidence>
<feature type="compositionally biased region" description="Acidic residues" evidence="2">
    <location>
        <begin position="88"/>
        <end position="98"/>
    </location>
</feature>
<dbReference type="Gene3D" id="1.10.238.200">
    <property type="entry name" value="Cullin, PONY binding domain"/>
    <property type="match status" value="1"/>
</dbReference>
<reference evidence="4 5" key="1">
    <citation type="submission" date="2014-04" db="EMBL/GenBank/DDBJ databases">
        <authorList>
            <consortium name="DOE Joint Genome Institute"/>
            <person name="Kuo A."/>
            <person name="Tarkka M."/>
            <person name="Buscot F."/>
            <person name="Kohler A."/>
            <person name="Nagy L.G."/>
            <person name="Floudas D."/>
            <person name="Copeland A."/>
            <person name="Barry K.W."/>
            <person name="Cichocki N."/>
            <person name="Veneault-Fourrey C."/>
            <person name="LaButti K."/>
            <person name="Lindquist E.A."/>
            <person name="Lipzen A."/>
            <person name="Lundell T."/>
            <person name="Morin E."/>
            <person name="Murat C."/>
            <person name="Sun H."/>
            <person name="Tunlid A."/>
            <person name="Henrissat B."/>
            <person name="Grigoriev I.V."/>
            <person name="Hibbett D.S."/>
            <person name="Martin F."/>
            <person name="Nordberg H.P."/>
            <person name="Cantor M.N."/>
            <person name="Hua S.X."/>
        </authorList>
    </citation>
    <scope>NUCLEOTIDE SEQUENCE [LARGE SCALE GENOMIC DNA]</scope>
    <source>
        <strain evidence="4 5">F 1598</strain>
    </source>
</reference>
<dbReference type="AlphaFoldDB" id="A0A0C3G6R4"/>
<proteinExistence type="predicted"/>
<dbReference type="Proteomes" id="UP000054166">
    <property type="component" value="Unassembled WGS sequence"/>
</dbReference>
<dbReference type="GO" id="GO:0032182">
    <property type="term" value="F:ubiquitin-like protein binding"/>
    <property type="evidence" value="ECO:0007669"/>
    <property type="project" value="TreeGrafter"/>
</dbReference>
<accession>A0A0C3G6R4</accession>
<evidence type="ECO:0000313" key="5">
    <source>
        <dbReference type="Proteomes" id="UP000054166"/>
    </source>
</evidence>
<dbReference type="GO" id="GO:0031624">
    <property type="term" value="F:ubiquitin conjugating enzyme binding"/>
    <property type="evidence" value="ECO:0007669"/>
    <property type="project" value="TreeGrafter"/>
</dbReference>
<dbReference type="HOGENOM" id="CLU_047042_3_2_1"/>
<dbReference type="GO" id="GO:0045116">
    <property type="term" value="P:protein neddylation"/>
    <property type="evidence" value="ECO:0007669"/>
    <property type="project" value="TreeGrafter"/>
</dbReference>